<accession>U1PXM0</accession>
<name>U1PXM0_9EURY</name>
<proteinExistence type="predicted"/>
<dbReference type="EMBL" id="KE356561">
    <property type="protein sequence ID" value="ERG97216.1"/>
    <property type="molecule type" value="Genomic_DNA"/>
</dbReference>
<dbReference type="AlphaFoldDB" id="U1PXM0"/>
<dbReference type="HOGENOM" id="CLU_1745528_0_0_2"/>
<evidence type="ECO:0000313" key="1">
    <source>
        <dbReference type="EMBL" id="ERG97216.1"/>
    </source>
</evidence>
<dbReference type="eggNOG" id="arCOG00874">
    <property type="taxonomic scope" value="Archaea"/>
</dbReference>
<reference evidence="1 2" key="1">
    <citation type="journal article" date="2013" name="PLoS ONE">
        <title>Assembly-driven community genomics of a hypersaline microbial ecosystem.</title>
        <authorList>
            <person name="Podell S."/>
            <person name="Ugalde J.A."/>
            <person name="Narasingarao P."/>
            <person name="Banfield J.F."/>
            <person name="Heidelberg K.B."/>
            <person name="Allen E.E."/>
        </authorList>
    </citation>
    <scope>NUCLEOTIDE SEQUENCE [LARGE SCALE GENOMIC DNA]</scope>
    <source>
        <strain evidence="2">J07HQW2</strain>
    </source>
</reference>
<sequence length="149" mass="17325">MHHSLISLWKSAHQKKSEELLMILQSLHGRLNRIPKPSELPEDPKYSQREFYTECGSWDEALEAAGIDNEQILLDDLRQVADKVEYVSAIDAIDEHGTYSHSITHRILTHWTRQYNTLELNRGLKRNQRSPVRRPAKRCSVHYSHSTIG</sequence>
<dbReference type="Proteomes" id="UP000030710">
    <property type="component" value="Unassembled WGS sequence"/>
</dbReference>
<evidence type="ECO:0000313" key="2">
    <source>
        <dbReference type="Proteomes" id="UP000030710"/>
    </source>
</evidence>
<dbReference type="STRING" id="1238425.J07HQW2_03702"/>
<dbReference type="Pfam" id="PF18780">
    <property type="entry name" value="HNH_repeat"/>
    <property type="match status" value="1"/>
</dbReference>
<gene>
    <name evidence="1" type="ORF">J07HQW2_03702</name>
</gene>
<dbReference type="InterPro" id="IPR041025">
    <property type="entry name" value="HNH_repeat"/>
</dbReference>
<organism evidence="1 2">
    <name type="scientific">Haloquadratum walsbyi J07HQW2</name>
    <dbReference type="NCBI Taxonomy" id="1238425"/>
    <lineage>
        <taxon>Archaea</taxon>
        <taxon>Methanobacteriati</taxon>
        <taxon>Methanobacteriota</taxon>
        <taxon>Stenosarchaea group</taxon>
        <taxon>Halobacteria</taxon>
        <taxon>Halobacteriales</taxon>
        <taxon>Haloferacaceae</taxon>
        <taxon>Haloquadratum</taxon>
    </lineage>
</organism>
<protein>
    <submittedName>
        <fullName evidence="1">Uncharacterized protein</fullName>
    </submittedName>
</protein>